<dbReference type="EMBL" id="JAJPWV010000001">
    <property type="protein sequence ID" value="MCD8739347.1"/>
    <property type="molecule type" value="Genomic_DNA"/>
</dbReference>
<dbReference type="InterPro" id="IPR018060">
    <property type="entry name" value="HTH_AraC"/>
</dbReference>
<reference evidence="2 3" key="1">
    <citation type="submission" date="2021-12" db="EMBL/GenBank/DDBJ databases">
        <title>Mucilaginibacter roseus genome.</title>
        <authorList>
            <person name="Ferreira J.R."/>
            <person name="Newman J.D."/>
        </authorList>
    </citation>
    <scope>NUCLEOTIDE SEQUENCE [LARGE SCALE GENOMIC DNA]</scope>
    <source>
        <strain evidence="2 3">LMG 28454</strain>
    </source>
</reference>
<keyword evidence="3" id="KW-1185">Reference proteome</keyword>
<feature type="domain" description="HTH araC/xylS-type" evidence="1">
    <location>
        <begin position="172"/>
        <end position="272"/>
    </location>
</feature>
<proteinExistence type="predicted"/>
<name>A0ABS8TZC5_9SPHI</name>
<gene>
    <name evidence="2" type="ORF">LT679_01925</name>
</gene>
<dbReference type="RefSeq" id="WP_232175223.1">
    <property type="nucleotide sequence ID" value="NZ_JAJPWV010000001.1"/>
</dbReference>
<sequence>MPIELFRHILKQSHLGGVTNSLGKAYKSLFIENFYRITGKDFNKNRLAFNDGTPTIAFFYNSDSYIQVSQKNRSYKIYSAWLTSQYLEEVYFDKLDETDSLLIVRFNPVLFYQAFGISPGSLRKQPVWSLSASLGLRGEQLLTLLEGKSSINQKLQAIEDYMQRLNTIKIPNKILEEVLDAVILCKGQVSVNNLSKKIKVNYKWLERNFNNYIGLTPKEYIRLQRFMHAYLDLNNSHDGNSLFATAIQHGYYDTSHLQKELKLFTGKQQIDL</sequence>
<protein>
    <submittedName>
        <fullName evidence="2">Helix-turn-helix domain-containing protein</fullName>
    </submittedName>
</protein>
<comment type="caution">
    <text evidence="2">The sequence shown here is derived from an EMBL/GenBank/DDBJ whole genome shotgun (WGS) entry which is preliminary data.</text>
</comment>
<dbReference type="SMART" id="SM00342">
    <property type="entry name" value="HTH_ARAC"/>
    <property type="match status" value="1"/>
</dbReference>
<dbReference type="Proteomes" id="UP001199919">
    <property type="component" value="Unassembled WGS sequence"/>
</dbReference>
<evidence type="ECO:0000313" key="3">
    <source>
        <dbReference type="Proteomes" id="UP001199919"/>
    </source>
</evidence>
<dbReference type="Gene3D" id="1.10.10.60">
    <property type="entry name" value="Homeodomain-like"/>
    <property type="match status" value="1"/>
</dbReference>
<organism evidence="2 3">
    <name type="scientific">Mucilaginibacter roseus</name>
    <dbReference type="NCBI Taxonomy" id="1528868"/>
    <lineage>
        <taxon>Bacteria</taxon>
        <taxon>Pseudomonadati</taxon>
        <taxon>Bacteroidota</taxon>
        <taxon>Sphingobacteriia</taxon>
        <taxon>Sphingobacteriales</taxon>
        <taxon>Sphingobacteriaceae</taxon>
        <taxon>Mucilaginibacter</taxon>
    </lineage>
</organism>
<evidence type="ECO:0000313" key="2">
    <source>
        <dbReference type="EMBL" id="MCD8739347.1"/>
    </source>
</evidence>
<accession>A0ABS8TZC5</accession>
<dbReference type="PROSITE" id="PS01124">
    <property type="entry name" value="HTH_ARAC_FAMILY_2"/>
    <property type="match status" value="1"/>
</dbReference>
<evidence type="ECO:0000259" key="1">
    <source>
        <dbReference type="PROSITE" id="PS01124"/>
    </source>
</evidence>